<accession>A0AB39D358</accession>
<gene>
    <name evidence="2" type="ORF">ABRZ04_05395</name>
</gene>
<dbReference type="AlphaFoldDB" id="A0AB39D358"/>
<feature type="coiled-coil region" evidence="1">
    <location>
        <begin position="141"/>
        <end position="168"/>
    </location>
</feature>
<protein>
    <submittedName>
        <fullName evidence="2">Uncharacterized protein</fullName>
    </submittedName>
</protein>
<dbReference type="RefSeq" id="WP_368640618.1">
    <property type="nucleotide sequence ID" value="NZ_CP158254.1"/>
</dbReference>
<dbReference type="EMBL" id="CP158254">
    <property type="protein sequence ID" value="XDJ48501.1"/>
    <property type="molecule type" value="Genomic_DNA"/>
</dbReference>
<keyword evidence="1" id="KW-0175">Coiled coil</keyword>
<proteinExistence type="predicted"/>
<organism evidence="2">
    <name type="scientific">Castellaniella ginsengisoli</name>
    <dbReference type="NCBI Taxonomy" id="546114"/>
    <lineage>
        <taxon>Bacteria</taxon>
        <taxon>Pseudomonadati</taxon>
        <taxon>Pseudomonadota</taxon>
        <taxon>Betaproteobacteria</taxon>
        <taxon>Burkholderiales</taxon>
        <taxon>Alcaligenaceae</taxon>
        <taxon>Castellaniella</taxon>
    </lineage>
</organism>
<evidence type="ECO:0000313" key="2">
    <source>
        <dbReference type="EMBL" id="XDJ48501.1"/>
    </source>
</evidence>
<name>A0AB39D358_9BURK</name>
<reference evidence="2" key="1">
    <citation type="submission" date="2024-05" db="EMBL/GenBank/DDBJ databases">
        <authorList>
            <person name="Luo Y.-C."/>
            <person name="Nicholds J."/>
            <person name="Mortimer T."/>
            <person name="Maboni G."/>
        </authorList>
    </citation>
    <scope>NUCLEOTIDE SEQUENCE</scope>
    <source>
        <strain evidence="2">151836</strain>
    </source>
</reference>
<sequence>MNEELKIQKLEKVGYVGGCQSSASGYASYMDSRWSTPTPERVAAYAMEKLEEARQNDIEAHERNIPLMETNKAVEQKITALMKEVGMPDGWSEVDRKSRARFPKQIHHSAGYISDLMREVRTDDGFAYATSTYERLKASYTQYAERAKLEAEQKRTEAERQRNAEESKRRADMELAAILVRYGLDVMATWRDVVDELRTKDKYLDLAIAGQRVRCDWSGGPGEVEDALGRFAVQDARDQEIYDDLSRHLEDFEDGRCFRDTEWSYGALFGLVEDKQLLNDCQLAEQRAGD</sequence>
<evidence type="ECO:0000256" key="1">
    <source>
        <dbReference type="SAM" id="Coils"/>
    </source>
</evidence>